<organism evidence="5 6">
    <name type="scientific">Gracilariopsis chorda</name>
    <dbReference type="NCBI Taxonomy" id="448386"/>
    <lineage>
        <taxon>Eukaryota</taxon>
        <taxon>Rhodophyta</taxon>
        <taxon>Florideophyceae</taxon>
        <taxon>Rhodymeniophycidae</taxon>
        <taxon>Gracilariales</taxon>
        <taxon>Gracilariaceae</taxon>
        <taxon>Gracilariopsis</taxon>
    </lineage>
</organism>
<dbReference type="InterPro" id="IPR044126">
    <property type="entry name" value="S1_IF2_alpha"/>
</dbReference>
<dbReference type="GO" id="GO:0003723">
    <property type="term" value="F:RNA binding"/>
    <property type="evidence" value="ECO:0007669"/>
    <property type="project" value="InterPro"/>
</dbReference>
<dbReference type="Proteomes" id="UP000247409">
    <property type="component" value="Unassembled WGS sequence"/>
</dbReference>
<sequence length="308" mass="35273">MATKQVNLECRMYENEYPEPDDVVMVQVKEIQDMGGYVHLLEYNNCQGMIMLSELSRRRIRSVNKLLKVGRQEVAAVVRVDKEKGYIDLSKRRVAPEDITKIEEKWNKSRTVHSIVRHVAEKVGTDVIHLYERWGWPLYRKYGHAYDGFRMAVNDPDSVLADLEITEHEREELLRNVRRRLMPQPIKLRADIEVTCYQFEGIDAIRAALKAGEDTGDEKRPIKIKLVAPPLYVVSTSSLQKKAGVDALNKALEVVKSEISKRKGKFAVKVAPRTVSEKDERMLASMMTDLENANREVAGDNDSESDSE</sequence>
<protein>
    <submittedName>
        <fullName evidence="5">Eukaryotic translation initiation factor 2 subunit alpha</fullName>
    </submittedName>
</protein>
<dbReference type="EMBL" id="NBIV01000060">
    <property type="protein sequence ID" value="PXF45460.1"/>
    <property type="molecule type" value="Genomic_DNA"/>
</dbReference>
<dbReference type="CDD" id="cd04452">
    <property type="entry name" value="S1_IF2_alpha"/>
    <property type="match status" value="1"/>
</dbReference>
<keyword evidence="6" id="KW-1185">Reference proteome</keyword>
<dbReference type="PANTHER" id="PTHR10602:SF0">
    <property type="entry name" value="EUKARYOTIC TRANSLATION INITIATION FACTOR 2 SUBUNIT 1"/>
    <property type="match status" value="1"/>
</dbReference>
<keyword evidence="3" id="KW-0648">Protein biosynthesis</keyword>
<dbReference type="SMART" id="SM00316">
    <property type="entry name" value="S1"/>
    <property type="match status" value="1"/>
</dbReference>
<dbReference type="Pfam" id="PF07541">
    <property type="entry name" value="EIF_2_alpha"/>
    <property type="match status" value="1"/>
</dbReference>
<evidence type="ECO:0000313" key="5">
    <source>
        <dbReference type="EMBL" id="PXF45460.1"/>
    </source>
</evidence>
<dbReference type="PROSITE" id="PS50126">
    <property type="entry name" value="S1"/>
    <property type="match status" value="1"/>
</dbReference>
<dbReference type="FunFam" id="2.40.50.140:FF:000015">
    <property type="entry name" value="Eukaryotic translation initiation factor 2 subunit alpha"/>
    <property type="match status" value="1"/>
</dbReference>
<dbReference type="Gene3D" id="1.10.150.190">
    <property type="entry name" value="Translation initiation factor 2, subunit 1, domain 2"/>
    <property type="match status" value="1"/>
</dbReference>
<evidence type="ECO:0000256" key="1">
    <source>
        <dbReference type="ARBA" id="ARBA00007223"/>
    </source>
</evidence>
<dbReference type="Pfam" id="PF00575">
    <property type="entry name" value="S1"/>
    <property type="match status" value="1"/>
</dbReference>
<dbReference type="InterPro" id="IPR024055">
    <property type="entry name" value="TIF2_asu_C"/>
</dbReference>
<dbReference type="Gene3D" id="3.30.70.1130">
    <property type="entry name" value="EIF_2_alpha"/>
    <property type="match status" value="1"/>
</dbReference>
<gene>
    <name evidence="5" type="ORF">BWQ96_04758</name>
</gene>
<evidence type="ECO:0000313" key="6">
    <source>
        <dbReference type="Proteomes" id="UP000247409"/>
    </source>
</evidence>
<dbReference type="GO" id="GO:0033290">
    <property type="term" value="C:eukaryotic 48S preinitiation complex"/>
    <property type="evidence" value="ECO:0007669"/>
    <property type="project" value="TreeGrafter"/>
</dbReference>
<dbReference type="OrthoDB" id="1685042at2759"/>
<dbReference type="Gene3D" id="2.40.50.140">
    <property type="entry name" value="Nucleic acid-binding proteins"/>
    <property type="match status" value="1"/>
</dbReference>
<dbReference type="InterPro" id="IPR012340">
    <property type="entry name" value="NA-bd_OB-fold"/>
</dbReference>
<accession>A0A2V3IWE8</accession>
<comment type="similarity">
    <text evidence="1">Belongs to the eIF-2-alpha family.</text>
</comment>
<dbReference type="AlphaFoldDB" id="A0A2V3IWE8"/>
<keyword evidence="2 5" id="KW-0396">Initiation factor</keyword>
<dbReference type="InterPro" id="IPR024054">
    <property type="entry name" value="TIF2_asu_middle_sf"/>
</dbReference>
<dbReference type="SUPFAM" id="SSF116742">
    <property type="entry name" value="eIF2alpha middle domain-like"/>
    <property type="match status" value="1"/>
</dbReference>
<dbReference type="FunFam" id="3.30.70.1130:FF:000001">
    <property type="entry name" value="Eukaryotic translation initiation factor 2 subunit 1"/>
    <property type="match status" value="1"/>
</dbReference>
<proteinExistence type="inferred from homology"/>
<dbReference type="PANTHER" id="PTHR10602">
    <property type="entry name" value="EUKARYOTIC TRANSLATION INITIATION FACTOR 2 SUBUNIT 1"/>
    <property type="match status" value="1"/>
</dbReference>
<dbReference type="SUPFAM" id="SSF110993">
    <property type="entry name" value="eIF-2-alpha, C-terminal domain"/>
    <property type="match status" value="1"/>
</dbReference>
<comment type="caution">
    <text evidence="5">The sequence shown here is derived from an EMBL/GenBank/DDBJ whole genome shotgun (WGS) entry which is preliminary data.</text>
</comment>
<dbReference type="STRING" id="448386.A0A2V3IWE8"/>
<evidence type="ECO:0000259" key="4">
    <source>
        <dbReference type="PROSITE" id="PS50126"/>
    </source>
</evidence>
<feature type="domain" description="S1 motif" evidence="4">
    <location>
        <begin position="21"/>
        <end position="92"/>
    </location>
</feature>
<dbReference type="GO" id="GO:0043022">
    <property type="term" value="F:ribosome binding"/>
    <property type="evidence" value="ECO:0007669"/>
    <property type="project" value="TreeGrafter"/>
</dbReference>
<name>A0A2V3IWE8_9FLOR</name>
<reference evidence="5 6" key="1">
    <citation type="journal article" date="2018" name="Mol. Biol. Evol.">
        <title>Analysis of the draft genome of the red seaweed Gracilariopsis chorda provides insights into genome size evolution in Rhodophyta.</title>
        <authorList>
            <person name="Lee J."/>
            <person name="Yang E.C."/>
            <person name="Graf L."/>
            <person name="Yang J.H."/>
            <person name="Qiu H."/>
            <person name="Zel Zion U."/>
            <person name="Chan C.X."/>
            <person name="Stephens T.G."/>
            <person name="Weber A.P.M."/>
            <person name="Boo G.H."/>
            <person name="Boo S.M."/>
            <person name="Kim K.M."/>
            <person name="Shin Y."/>
            <person name="Jung M."/>
            <person name="Lee S.J."/>
            <person name="Yim H.S."/>
            <person name="Lee J.H."/>
            <person name="Bhattacharya D."/>
            <person name="Yoon H.S."/>
        </authorList>
    </citation>
    <scope>NUCLEOTIDE SEQUENCE [LARGE SCALE GENOMIC DNA]</scope>
    <source>
        <strain evidence="5 6">SKKU-2015</strain>
        <tissue evidence="5">Whole body</tissue>
    </source>
</reference>
<dbReference type="SUPFAM" id="SSF50249">
    <property type="entry name" value="Nucleic acid-binding proteins"/>
    <property type="match status" value="1"/>
</dbReference>
<dbReference type="InterPro" id="IPR011488">
    <property type="entry name" value="TIF_2_asu"/>
</dbReference>
<dbReference type="GO" id="GO:0003743">
    <property type="term" value="F:translation initiation factor activity"/>
    <property type="evidence" value="ECO:0007669"/>
    <property type="project" value="UniProtKB-KW"/>
</dbReference>
<dbReference type="GO" id="GO:0005850">
    <property type="term" value="C:eukaryotic translation initiation factor 2 complex"/>
    <property type="evidence" value="ECO:0007669"/>
    <property type="project" value="TreeGrafter"/>
</dbReference>
<evidence type="ECO:0000256" key="2">
    <source>
        <dbReference type="ARBA" id="ARBA00022540"/>
    </source>
</evidence>
<dbReference type="InterPro" id="IPR003029">
    <property type="entry name" value="S1_domain"/>
</dbReference>
<evidence type="ECO:0000256" key="3">
    <source>
        <dbReference type="ARBA" id="ARBA00022917"/>
    </source>
</evidence>